<organism evidence="2">
    <name type="scientific">Mycobacterium xenopi 4042</name>
    <dbReference type="NCBI Taxonomy" id="1299334"/>
    <lineage>
        <taxon>Bacteria</taxon>
        <taxon>Bacillati</taxon>
        <taxon>Actinomycetota</taxon>
        <taxon>Actinomycetes</taxon>
        <taxon>Mycobacteriales</taxon>
        <taxon>Mycobacteriaceae</taxon>
        <taxon>Mycobacterium</taxon>
    </lineage>
</organism>
<dbReference type="EMBL" id="JAOB01000093">
    <property type="protein sequence ID" value="EUA06830.1"/>
    <property type="molecule type" value="Genomic_DNA"/>
</dbReference>
<feature type="region of interest" description="Disordered" evidence="1">
    <location>
        <begin position="15"/>
        <end position="44"/>
    </location>
</feature>
<name>X7YKF0_MYCXE</name>
<gene>
    <name evidence="2" type="ORF">I553_0815</name>
</gene>
<feature type="compositionally biased region" description="Polar residues" evidence="1">
    <location>
        <begin position="32"/>
        <end position="44"/>
    </location>
</feature>
<reference evidence="2" key="1">
    <citation type="submission" date="2014-01" db="EMBL/GenBank/DDBJ databases">
        <authorList>
            <person name="Brown-Elliot B."/>
            <person name="Wallace R."/>
            <person name="Lenaerts A."/>
            <person name="Ordway D."/>
            <person name="DeGroote M.A."/>
            <person name="Parker T."/>
            <person name="Sizemore C."/>
            <person name="Tallon L.J."/>
            <person name="Sadzewicz L.K."/>
            <person name="Sengamalay N."/>
            <person name="Fraser C.M."/>
            <person name="Hine E."/>
            <person name="Shefchek K.A."/>
            <person name="Das S.P."/>
            <person name="Tettelin H."/>
        </authorList>
    </citation>
    <scope>NUCLEOTIDE SEQUENCE [LARGE SCALE GENOMIC DNA]</scope>
    <source>
        <strain evidence="2">4042</strain>
    </source>
</reference>
<dbReference type="AlphaFoldDB" id="X7YKF0"/>
<sequence length="44" mass="5165">MRGLRFERLRRPDSLSRRGSAYRGTVLDGKTQAINHLPNQPWTR</sequence>
<keyword evidence="2" id="KW-0413">Isomerase</keyword>
<dbReference type="EC" id="4.2.1.17" evidence="2"/>
<dbReference type="GO" id="GO:0004300">
    <property type="term" value="F:enoyl-CoA hydratase activity"/>
    <property type="evidence" value="ECO:0007669"/>
    <property type="project" value="UniProtKB-EC"/>
</dbReference>
<protein>
    <submittedName>
        <fullName evidence="2">Enoyl-CoA hydratase/isomerase domain protein</fullName>
        <ecNumber evidence="2">4.2.1.17</ecNumber>
    </submittedName>
</protein>
<accession>X7YKF0</accession>
<evidence type="ECO:0000256" key="1">
    <source>
        <dbReference type="SAM" id="MobiDB-lite"/>
    </source>
</evidence>
<dbReference type="GO" id="GO:0016853">
    <property type="term" value="F:isomerase activity"/>
    <property type="evidence" value="ECO:0007669"/>
    <property type="project" value="UniProtKB-KW"/>
</dbReference>
<evidence type="ECO:0000313" key="2">
    <source>
        <dbReference type="EMBL" id="EUA06830.1"/>
    </source>
</evidence>
<keyword evidence="2" id="KW-0456">Lyase</keyword>
<comment type="caution">
    <text evidence="2">The sequence shown here is derived from an EMBL/GenBank/DDBJ whole genome shotgun (WGS) entry which is preliminary data.</text>
</comment>
<proteinExistence type="predicted"/>